<evidence type="ECO:0000256" key="6">
    <source>
        <dbReference type="RuleBase" id="RU363041"/>
    </source>
</evidence>
<comment type="caution">
    <text evidence="7">The sequence shown here is derived from an EMBL/GenBank/DDBJ whole genome shotgun (WGS) entry which is preliminary data.</text>
</comment>
<organism evidence="7 8">
    <name type="scientific">Bacillus nakamurai</name>
    <dbReference type="NCBI Taxonomy" id="1793963"/>
    <lineage>
        <taxon>Bacteria</taxon>
        <taxon>Bacillati</taxon>
        <taxon>Bacillota</taxon>
        <taxon>Bacilli</taxon>
        <taxon>Bacillales</taxon>
        <taxon>Bacillaceae</taxon>
        <taxon>Bacillus</taxon>
    </lineage>
</organism>
<feature type="transmembrane region" description="Helical" evidence="6">
    <location>
        <begin position="49"/>
        <end position="69"/>
    </location>
</feature>
<dbReference type="PANTHER" id="PTHR43701">
    <property type="entry name" value="MEMBRANE TRANSPORTER PROTEIN MJ0441-RELATED"/>
    <property type="match status" value="1"/>
</dbReference>
<proteinExistence type="inferred from homology"/>
<dbReference type="InterPro" id="IPR002781">
    <property type="entry name" value="TM_pro_TauE-like"/>
</dbReference>
<feature type="transmembrane region" description="Helical" evidence="6">
    <location>
        <begin position="253"/>
        <end position="271"/>
    </location>
</feature>
<dbReference type="RefSeq" id="WP_061522199.1">
    <property type="nucleotide sequence ID" value="NZ_JARLZY010000011.1"/>
</dbReference>
<name>A0A150F5K4_9BACI</name>
<dbReference type="AlphaFoldDB" id="A0A150F5K4"/>
<dbReference type="OrthoDB" id="9780109at2"/>
<keyword evidence="5 6" id="KW-0472">Membrane</keyword>
<evidence type="ECO:0000313" key="8">
    <source>
        <dbReference type="Proteomes" id="UP000075430"/>
    </source>
</evidence>
<comment type="subcellular location">
    <subcellularLocation>
        <location evidence="6">Cell membrane</location>
        <topology evidence="6">Multi-pass membrane protein</topology>
    </subcellularLocation>
    <subcellularLocation>
        <location evidence="1">Membrane</location>
        <topology evidence="1">Multi-pass membrane protein</topology>
    </subcellularLocation>
</comment>
<keyword evidence="3 6" id="KW-0812">Transmembrane</keyword>
<dbReference type="STRING" id="1793963.AXI58_18295"/>
<feature type="transmembrane region" description="Helical" evidence="6">
    <location>
        <begin position="7"/>
        <end position="29"/>
    </location>
</feature>
<evidence type="ECO:0000313" key="7">
    <source>
        <dbReference type="EMBL" id="KXZ17693.1"/>
    </source>
</evidence>
<dbReference type="EMBL" id="LSBA01000019">
    <property type="protein sequence ID" value="KXZ17693.1"/>
    <property type="molecule type" value="Genomic_DNA"/>
</dbReference>
<feature type="transmembrane region" description="Helical" evidence="6">
    <location>
        <begin position="197"/>
        <end position="216"/>
    </location>
</feature>
<evidence type="ECO:0000256" key="3">
    <source>
        <dbReference type="ARBA" id="ARBA00022692"/>
    </source>
</evidence>
<gene>
    <name evidence="7" type="ORF">AXI58_18295</name>
</gene>
<dbReference type="Proteomes" id="UP000075430">
    <property type="component" value="Unassembled WGS sequence"/>
</dbReference>
<feature type="transmembrane region" description="Helical" evidence="6">
    <location>
        <begin position="222"/>
        <end position="241"/>
    </location>
</feature>
<evidence type="ECO:0000256" key="2">
    <source>
        <dbReference type="ARBA" id="ARBA00009142"/>
    </source>
</evidence>
<dbReference type="GO" id="GO:0005886">
    <property type="term" value="C:plasma membrane"/>
    <property type="evidence" value="ECO:0007669"/>
    <property type="project" value="UniProtKB-SubCell"/>
</dbReference>
<evidence type="ECO:0000256" key="5">
    <source>
        <dbReference type="ARBA" id="ARBA00023136"/>
    </source>
</evidence>
<evidence type="ECO:0000256" key="1">
    <source>
        <dbReference type="ARBA" id="ARBA00004141"/>
    </source>
</evidence>
<keyword evidence="8" id="KW-1185">Reference proteome</keyword>
<accession>A0A150F5K4</accession>
<keyword evidence="6" id="KW-1003">Cell membrane</keyword>
<reference evidence="8" key="1">
    <citation type="submission" date="2016-02" db="EMBL/GenBank/DDBJ databases">
        <authorList>
            <person name="Dunlap C."/>
        </authorList>
    </citation>
    <scope>NUCLEOTIDE SEQUENCE [LARGE SCALE GENOMIC DNA]</scope>
    <source>
        <strain evidence="8">NRRL B-41092</strain>
    </source>
</reference>
<feature type="transmembrane region" description="Helical" evidence="6">
    <location>
        <begin position="81"/>
        <end position="101"/>
    </location>
</feature>
<dbReference type="PANTHER" id="PTHR43701:SF2">
    <property type="entry name" value="MEMBRANE TRANSPORTER PROTEIN YJNA-RELATED"/>
    <property type="match status" value="1"/>
</dbReference>
<comment type="similarity">
    <text evidence="2 6">Belongs to the 4-toluene sulfonate uptake permease (TSUP) (TC 2.A.102) family.</text>
</comment>
<keyword evidence="4 6" id="KW-1133">Transmembrane helix</keyword>
<evidence type="ECO:0000256" key="4">
    <source>
        <dbReference type="ARBA" id="ARBA00022989"/>
    </source>
</evidence>
<sequence length="273" mass="29634">MSYLILVLLGFIAGTVGSLIGLGGGIIIVPAMLYLSTMTSFFHDVTPQIAIGTSLLVIIFTGLSSTLAYMKYKTVDYKSGLIFFIGSGPGSIIGAYLSKLFNAHTFSVWFGLFMMIISITLMLKAKAKPVNREHKGMIRTYQDESGEVYTYSYRVFTGIAIAFFVGLLGGLFGIGGGSLMVPAMMLLFLFPPKVAVATSMLIIFLSSVTGSVSHIAEGHVNWLYALCLVPGAWFGGKMGAWVNKRVQTKTIVLFMRIVLMLIGCELMYQGIFS</sequence>
<dbReference type="InterPro" id="IPR051598">
    <property type="entry name" value="TSUP/Inactive_protease-like"/>
</dbReference>
<protein>
    <recommendedName>
        <fullName evidence="6">Probable membrane transporter protein</fullName>
    </recommendedName>
</protein>
<feature type="transmembrane region" description="Helical" evidence="6">
    <location>
        <begin position="107"/>
        <end position="127"/>
    </location>
</feature>
<dbReference type="Pfam" id="PF01925">
    <property type="entry name" value="TauE"/>
    <property type="match status" value="1"/>
</dbReference>